<name>A0A0S4SVJ4_CAMHY</name>
<evidence type="ECO:0000313" key="2">
    <source>
        <dbReference type="EMBL" id="CUU90514.1"/>
    </source>
</evidence>
<dbReference type="Proteomes" id="UP000052237">
    <property type="component" value="Unassembled WGS sequence"/>
</dbReference>
<reference evidence="2 3" key="1">
    <citation type="submission" date="2015-11" db="EMBL/GenBank/DDBJ databases">
        <authorList>
            <consortium name="Pathogen Informatics"/>
        </authorList>
    </citation>
    <scope>NUCLEOTIDE SEQUENCE [LARGE SCALE GENOMIC DNA]</scope>
    <source>
        <strain evidence="2 3">006A-0059</strain>
    </source>
</reference>
<protein>
    <submittedName>
        <fullName evidence="2">Uncharacterized protein</fullName>
    </submittedName>
</protein>
<gene>
    <name evidence="2" type="ORF">ERS686654_02128</name>
</gene>
<dbReference type="RefSeq" id="WP_059435551.1">
    <property type="nucleotide sequence ID" value="NZ_FAVB01000009.1"/>
</dbReference>
<dbReference type="AlphaFoldDB" id="A0A0S4SVJ4"/>
<evidence type="ECO:0000256" key="1">
    <source>
        <dbReference type="SAM" id="Coils"/>
    </source>
</evidence>
<dbReference type="EMBL" id="FAVB01000009">
    <property type="protein sequence ID" value="CUU90514.1"/>
    <property type="molecule type" value="Genomic_DNA"/>
</dbReference>
<feature type="coiled-coil region" evidence="1">
    <location>
        <begin position="322"/>
        <end position="349"/>
    </location>
</feature>
<keyword evidence="3" id="KW-1185">Reference proteome</keyword>
<proteinExistence type="predicted"/>
<accession>A0A0S4SVJ4</accession>
<organism evidence="2 3">
    <name type="scientific">Campylobacter hyointestinalis subsp. hyointestinalis</name>
    <dbReference type="NCBI Taxonomy" id="91352"/>
    <lineage>
        <taxon>Bacteria</taxon>
        <taxon>Pseudomonadati</taxon>
        <taxon>Campylobacterota</taxon>
        <taxon>Epsilonproteobacteria</taxon>
        <taxon>Campylobacterales</taxon>
        <taxon>Campylobacteraceae</taxon>
        <taxon>Campylobacter</taxon>
    </lineage>
</organism>
<comment type="caution">
    <text evidence="2">The sequence shown here is derived from an EMBL/GenBank/DDBJ whole genome shotgun (WGS) entry which is preliminary data.</text>
</comment>
<sequence>MAVPLIAVAISAFSNPVAIAGLSALGAGFVGMTYKQIEEHKGDFNPGEYESAVSKFSEISSLNSNITNNTATSDDTIISPNGLSMTRDQYFGIQGMLSRINRTGIMTESEGAHLKKYGYIVNIHNATNDKTSYTLDSTMNATVSNEIVSLKEDIAVLKDTISSLQSNLSSYIDKETFNNSIFSLQNQISSIRSGASDSSTSSGGLIGAINQSTAKLNTISEILFNLKSATEEVASKTGSFTGELKLAKSDELSKLIDASSKTNTSDYSSGSQSINIDFSKPMTISGFGDLVAVQRSILEAQKNQSVTLDMSKPMTIEGFPDLVAAQTGLKELEDARAKREEEAHDILKEKTDFLTKPRVIRDMDGNELSNAIPREMALTYQATLARTYTDENTLTSDDIDFGNFDLEIPEFFKTLKPGLATDIILNSDIKNTQG</sequence>
<keyword evidence="1" id="KW-0175">Coiled coil</keyword>
<evidence type="ECO:0000313" key="3">
    <source>
        <dbReference type="Proteomes" id="UP000052237"/>
    </source>
</evidence>